<keyword evidence="5 7" id="KW-1133">Transmembrane helix</keyword>
<comment type="subcellular location">
    <subcellularLocation>
        <location evidence="1">Endoplasmic reticulum membrane</location>
        <topology evidence="1">Multi-pass membrane protein</topology>
    </subcellularLocation>
</comment>
<dbReference type="Pfam" id="PF07086">
    <property type="entry name" value="Jagunal"/>
    <property type="match status" value="1"/>
</dbReference>
<feature type="transmembrane region" description="Helical" evidence="7">
    <location>
        <begin position="67"/>
        <end position="87"/>
    </location>
</feature>
<evidence type="ECO:0000256" key="7">
    <source>
        <dbReference type="SAM" id="Phobius"/>
    </source>
</evidence>
<keyword evidence="9" id="KW-1185">Reference proteome</keyword>
<feature type="transmembrane region" description="Helical" evidence="7">
    <location>
        <begin position="99"/>
        <end position="118"/>
    </location>
</feature>
<dbReference type="AlphaFoldDB" id="A0A8S0UU95"/>
<dbReference type="PANTHER" id="PTHR20955:SF1">
    <property type="entry name" value="PROTEIN JAGUNAL HOMOLOG 1"/>
    <property type="match status" value="1"/>
</dbReference>
<feature type="transmembrane region" description="Helical" evidence="7">
    <location>
        <begin position="138"/>
        <end position="162"/>
    </location>
</feature>
<keyword evidence="4" id="KW-0256">Endoplasmic reticulum</keyword>
<keyword evidence="6 7" id="KW-0472">Membrane</keyword>
<evidence type="ECO:0000256" key="3">
    <source>
        <dbReference type="ARBA" id="ARBA00022692"/>
    </source>
</evidence>
<sequence length="172" mass="19001">MSQRRPISGRPLGTDGSDFSYRMVVDSRYQKVAQGKSRLSALIFAQAFIRILEAAILFLSTPKGEPLNRFCVSSSIISYVSLLIGELGRKRSRSALLRLYLFGSSIATVISVAFLIKSEKLYELIEDLSKWESSAIKIFKFAAVLLGVVVQIFTIVVTSSLMSNMAPPKRAS</sequence>
<evidence type="ECO:0000256" key="6">
    <source>
        <dbReference type="ARBA" id="ARBA00023136"/>
    </source>
</evidence>
<reference evidence="8 9" key="1">
    <citation type="submission" date="2019-12" db="EMBL/GenBank/DDBJ databases">
        <authorList>
            <person name="Alioto T."/>
            <person name="Alioto T."/>
            <person name="Gomez Garrido J."/>
        </authorList>
    </citation>
    <scope>NUCLEOTIDE SEQUENCE [LARGE SCALE GENOMIC DNA]</scope>
</reference>
<dbReference type="EMBL" id="CACTIH010009106">
    <property type="protein sequence ID" value="CAA3024307.1"/>
    <property type="molecule type" value="Genomic_DNA"/>
</dbReference>
<comment type="caution">
    <text evidence="8">The sequence shown here is derived from an EMBL/GenBank/DDBJ whole genome shotgun (WGS) entry which is preliminary data.</text>
</comment>
<keyword evidence="3 7" id="KW-0812">Transmembrane</keyword>
<dbReference type="GO" id="GO:0016192">
    <property type="term" value="P:vesicle-mediated transport"/>
    <property type="evidence" value="ECO:0007669"/>
    <property type="project" value="TreeGrafter"/>
</dbReference>
<evidence type="ECO:0000256" key="4">
    <source>
        <dbReference type="ARBA" id="ARBA00022824"/>
    </source>
</evidence>
<dbReference type="Gramene" id="OE9A093467T3">
    <property type="protein sequence ID" value="OE9A093467C3"/>
    <property type="gene ID" value="OE9A093467"/>
</dbReference>
<evidence type="ECO:0000256" key="1">
    <source>
        <dbReference type="ARBA" id="ARBA00004477"/>
    </source>
</evidence>
<dbReference type="Gramene" id="OE9A093467T4">
    <property type="protein sequence ID" value="OE9A093467C4"/>
    <property type="gene ID" value="OE9A093467"/>
</dbReference>
<dbReference type="OrthoDB" id="1915239at2759"/>
<gene>
    <name evidence="8" type="ORF">OLEA9_A093467</name>
</gene>
<proteinExistence type="inferred from homology"/>
<comment type="similarity">
    <text evidence="2">Belongs to the jagunal family.</text>
</comment>
<accession>A0A8S0UU95</accession>
<evidence type="ECO:0000256" key="5">
    <source>
        <dbReference type="ARBA" id="ARBA00022989"/>
    </source>
</evidence>
<evidence type="ECO:0000256" key="2">
    <source>
        <dbReference type="ARBA" id="ARBA00008462"/>
    </source>
</evidence>
<feature type="transmembrane region" description="Helical" evidence="7">
    <location>
        <begin position="39"/>
        <end position="61"/>
    </location>
</feature>
<dbReference type="PANTHER" id="PTHR20955">
    <property type="entry name" value="PROTEIN JAGUNAL HOMOLOG 1"/>
    <property type="match status" value="1"/>
</dbReference>
<evidence type="ECO:0000313" key="9">
    <source>
        <dbReference type="Proteomes" id="UP000594638"/>
    </source>
</evidence>
<dbReference type="InterPro" id="IPR009787">
    <property type="entry name" value="Jagunal"/>
</dbReference>
<dbReference type="Gramene" id="OE9A093467T1">
    <property type="protein sequence ID" value="OE9A093467C1"/>
    <property type="gene ID" value="OE9A093467"/>
</dbReference>
<dbReference type="GO" id="GO:0007029">
    <property type="term" value="P:endoplasmic reticulum organization"/>
    <property type="evidence" value="ECO:0007669"/>
    <property type="project" value="InterPro"/>
</dbReference>
<dbReference type="GO" id="GO:0005789">
    <property type="term" value="C:endoplasmic reticulum membrane"/>
    <property type="evidence" value="ECO:0007669"/>
    <property type="project" value="UniProtKB-SubCell"/>
</dbReference>
<name>A0A8S0UU95_OLEEU</name>
<dbReference type="Proteomes" id="UP000594638">
    <property type="component" value="Unassembled WGS sequence"/>
</dbReference>
<dbReference type="Gramene" id="OE9A093467T2">
    <property type="protein sequence ID" value="OE9A093467C2"/>
    <property type="gene ID" value="OE9A093467"/>
</dbReference>
<organism evidence="8 9">
    <name type="scientific">Olea europaea subsp. europaea</name>
    <dbReference type="NCBI Taxonomy" id="158383"/>
    <lineage>
        <taxon>Eukaryota</taxon>
        <taxon>Viridiplantae</taxon>
        <taxon>Streptophyta</taxon>
        <taxon>Embryophyta</taxon>
        <taxon>Tracheophyta</taxon>
        <taxon>Spermatophyta</taxon>
        <taxon>Magnoliopsida</taxon>
        <taxon>eudicotyledons</taxon>
        <taxon>Gunneridae</taxon>
        <taxon>Pentapetalae</taxon>
        <taxon>asterids</taxon>
        <taxon>lamiids</taxon>
        <taxon>Lamiales</taxon>
        <taxon>Oleaceae</taxon>
        <taxon>Oleeae</taxon>
        <taxon>Olea</taxon>
    </lineage>
</organism>
<protein>
    <submittedName>
        <fullName evidence="8">Jagunal homolog 1-like</fullName>
    </submittedName>
</protein>
<evidence type="ECO:0000313" key="8">
    <source>
        <dbReference type="EMBL" id="CAA3024307.1"/>
    </source>
</evidence>